<gene>
    <name evidence="1" type="ORF">IW15_09905</name>
</gene>
<comment type="caution">
    <text evidence="1">The sequence shown here is derived from an EMBL/GenBank/DDBJ whole genome shotgun (WGS) entry which is preliminary data.</text>
</comment>
<sequence>MKNILINFLILVLFIASCKGQDKDEKKQLEKTVYIATCKGKYSTGEELTDKDKTWTLNKNEIDKMMILSHPITENEWHFSYPVTPCNIDVKNYVYKGKKYNLQINGGSYVSLFDGKDKILLGCDLPDCKKYFLKTVENMEEEDAKTSLPTKKDEQSVQIKSYKVEFNKNKIQDILLVEKKDNGFILEAKSDNTAFFNKNFVCDFIDIETNTKNNQAFNLTLGYTDQYQKTFRKVVIPVFYNNNDLYIEKIFITTLGTSAKTGDEEWIRKEISKKTSLKELDLDDIL</sequence>
<dbReference type="EMBL" id="JPRH01000003">
    <property type="protein sequence ID" value="KFF13070.1"/>
    <property type="molecule type" value="Genomic_DNA"/>
</dbReference>
<evidence type="ECO:0000313" key="1">
    <source>
        <dbReference type="EMBL" id="KFF13070.1"/>
    </source>
</evidence>
<reference evidence="1 2" key="1">
    <citation type="submission" date="2014-07" db="EMBL/GenBank/DDBJ databases">
        <title>Genome of Chryseobacterium soli DSM 19298.</title>
        <authorList>
            <person name="Stropko S.J."/>
            <person name="Pipes S.E."/>
            <person name="Newman J."/>
        </authorList>
    </citation>
    <scope>NUCLEOTIDE SEQUENCE [LARGE SCALE GENOMIC DNA]</scope>
    <source>
        <strain evidence="1 2">DSM 19298</strain>
    </source>
</reference>
<dbReference type="Proteomes" id="UP000028705">
    <property type="component" value="Unassembled WGS sequence"/>
</dbReference>
<proteinExistence type="predicted"/>
<dbReference type="eggNOG" id="ENOG5033PU4">
    <property type="taxonomic scope" value="Bacteria"/>
</dbReference>
<dbReference type="PROSITE" id="PS51257">
    <property type="entry name" value="PROKAR_LIPOPROTEIN"/>
    <property type="match status" value="1"/>
</dbReference>
<dbReference type="OrthoDB" id="1243818at2"/>
<dbReference type="STRING" id="445961.IW15_09905"/>
<evidence type="ECO:0000313" key="2">
    <source>
        <dbReference type="Proteomes" id="UP000028705"/>
    </source>
</evidence>
<protein>
    <recommendedName>
        <fullName evidence="3">Lipoprotein</fullName>
    </recommendedName>
</protein>
<dbReference type="RefSeq" id="WP_034710827.1">
    <property type="nucleotide sequence ID" value="NZ_JPRH01000003.1"/>
</dbReference>
<name>A0A086A8Q6_9FLAO</name>
<evidence type="ECO:0008006" key="3">
    <source>
        <dbReference type="Google" id="ProtNLM"/>
    </source>
</evidence>
<dbReference type="AlphaFoldDB" id="A0A086A8Q6"/>
<keyword evidence="2" id="KW-1185">Reference proteome</keyword>
<organism evidence="1 2">
    <name type="scientific">Chryseobacterium soli</name>
    <dbReference type="NCBI Taxonomy" id="445961"/>
    <lineage>
        <taxon>Bacteria</taxon>
        <taxon>Pseudomonadati</taxon>
        <taxon>Bacteroidota</taxon>
        <taxon>Flavobacteriia</taxon>
        <taxon>Flavobacteriales</taxon>
        <taxon>Weeksellaceae</taxon>
        <taxon>Chryseobacterium group</taxon>
        <taxon>Chryseobacterium</taxon>
    </lineage>
</organism>
<accession>A0A086A8Q6</accession>